<evidence type="ECO:0000313" key="2">
    <source>
        <dbReference type="Proteomes" id="UP000792457"/>
    </source>
</evidence>
<protein>
    <submittedName>
        <fullName evidence="1">Uncharacterized protein</fullName>
    </submittedName>
</protein>
<organism evidence="1 2">
    <name type="scientific">Ladona fulva</name>
    <name type="common">Scarce chaser dragonfly</name>
    <name type="synonym">Libellula fulva</name>
    <dbReference type="NCBI Taxonomy" id="123851"/>
    <lineage>
        <taxon>Eukaryota</taxon>
        <taxon>Metazoa</taxon>
        <taxon>Ecdysozoa</taxon>
        <taxon>Arthropoda</taxon>
        <taxon>Hexapoda</taxon>
        <taxon>Insecta</taxon>
        <taxon>Pterygota</taxon>
        <taxon>Palaeoptera</taxon>
        <taxon>Odonata</taxon>
        <taxon>Epiprocta</taxon>
        <taxon>Anisoptera</taxon>
        <taxon>Libelluloidea</taxon>
        <taxon>Libellulidae</taxon>
        <taxon>Ladona</taxon>
    </lineage>
</organism>
<dbReference type="PANTHER" id="PTHR33053:SF24">
    <property type="entry name" value="TRANSPOSASE DOMAIN-CONTAINING PROTEIN"/>
    <property type="match status" value="1"/>
</dbReference>
<reference evidence="1" key="2">
    <citation type="submission" date="2017-10" db="EMBL/GenBank/DDBJ databases">
        <title>Ladona fulva Genome sequencing and assembly.</title>
        <authorList>
            <person name="Murali S."/>
            <person name="Richards S."/>
            <person name="Bandaranaike D."/>
            <person name="Bellair M."/>
            <person name="Blankenburg K."/>
            <person name="Chao H."/>
            <person name="Dinh H."/>
            <person name="Doddapaneni H."/>
            <person name="Dugan-Rocha S."/>
            <person name="Elkadiri S."/>
            <person name="Gnanaolivu R."/>
            <person name="Hernandez B."/>
            <person name="Skinner E."/>
            <person name="Javaid M."/>
            <person name="Lee S."/>
            <person name="Li M."/>
            <person name="Ming W."/>
            <person name="Munidasa M."/>
            <person name="Muniz J."/>
            <person name="Nguyen L."/>
            <person name="Hughes D."/>
            <person name="Osuji N."/>
            <person name="Pu L.-L."/>
            <person name="Puazo M."/>
            <person name="Qu C."/>
            <person name="Quiroz J."/>
            <person name="Raj R."/>
            <person name="Weissenberger G."/>
            <person name="Xin Y."/>
            <person name="Zou X."/>
            <person name="Han Y."/>
            <person name="Worley K."/>
            <person name="Muzny D."/>
            <person name="Gibbs R."/>
        </authorList>
    </citation>
    <scope>NUCLEOTIDE SEQUENCE</scope>
    <source>
        <strain evidence="1">Sampled in the wild</strain>
    </source>
</reference>
<dbReference type="AlphaFoldDB" id="A0A8K0NWL6"/>
<proteinExistence type="predicted"/>
<comment type="caution">
    <text evidence="1">The sequence shown here is derived from an EMBL/GenBank/DDBJ whole genome shotgun (WGS) entry which is preliminary data.</text>
</comment>
<sequence length="407" mass="46280">MCFKLALNVDGVPLFKSSSHQFWVVLCRLSKPAAPGILLKSVIDEINDLVKFGIEIENVVHDILQICDAPARSFIKCTKGHTGSGETPLLTIECLDIVSQFLLDYMDLVCLGVTKRLLSQWTSGPNSVRLERRSRNEISDRLCSMATAIPSDFSRIPRELDNLERWKATEFRTFLLYTGPVAPKNIFSKDLYDHLHEAIRILCLEKMAFPFCGYASELLKSFVEGMTDRYGMDSLVYNIHSLIHLADDVKFFRAPLDKFTSFPYENFLGKMKKIIRCANNPLGQISRRLPEFDFYPGSTEERKEVMLKCSQFGVAKVTVKGTRFSAVRKKTAKNYIVAEFSNNSVECFPQCWMKSSGTEVHSEVRGGKLLKQCTPPALAIPSKSWRGREKWCILDKTRLRSHSEEGF</sequence>
<name>A0A8K0NWL6_LADFU</name>
<dbReference type="Proteomes" id="UP000792457">
    <property type="component" value="Unassembled WGS sequence"/>
</dbReference>
<dbReference type="OrthoDB" id="10053513at2759"/>
<accession>A0A8K0NWL6</accession>
<dbReference type="EMBL" id="KZ308205">
    <property type="protein sequence ID" value="KAG8224661.1"/>
    <property type="molecule type" value="Genomic_DNA"/>
</dbReference>
<evidence type="ECO:0000313" key="1">
    <source>
        <dbReference type="EMBL" id="KAG8224661.1"/>
    </source>
</evidence>
<dbReference type="PANTHER" id="PTHR33053">
    <property type="entry name" value="PROTEIN, PUTATIVE-RELATED"/>
    <property type="match status" value="1"/>
</dbReference>
<gene>
    <name evidence="1" type="ORF">J437_LFUL005163</name>
</gene>
<keyword evidence="2" id="KW-1185">Reference proteome</keyword>
<reference evidence="1" key="1">
    <citation type="submission" date="2013-04" db="EMBL/GenBank/DDBJ databases">
        <authorList>
            <person name="Qu J."/>
            <person name="Murali S.C."/>
            <person name="Bandaranaike D."/>
            <person name="Bellair M."/>
            <person name="Blankenburg K."/>
            <person name="Chao H."/>
            <person name="Dinh H."/>
            <person name="Doddapaneni H."/>
            <person name="Downs B."/>
            <person name="Dugan-Rocha S."/>
            <person name="Elkadiri S."/>
            <person name="Gnanaolivu R.D."/>
            <person name="Hernandez B."/>
            <person name="Javaid M."/>
            <person name="Jayaseelan J.C."/>
            <person name="Lee S."/>
            <person name="Li M."/>
            <person name="Ming W."/>
            <person name="Munidasa M."/>
            <person name="Muniz J."/>
            <person name="Nguyen L."/>
            <person name="Ongeri F."/>
            <person name="Osuji N."/>
            <person name="Pu L.-L."/>
            <person name="Puazo M."/>
            <person name="Qu C."/>
            <person name="Quiroz J."/>
            <person name="Raj R."/>
            <person name="Weissenberger G."/>
            <person name="Xin Y."/>
            <person name="Zou X."/>
            <person name="Han Y."/>
            <person name="Richards S."/>
            <person name="Worley K."/>
            <person name="Muzny D."/>
            <person name="Gibbs R."/>
        </authorList>
    </citation>
    <scope>NUCLEOTIDE SEQUENCE</scope>
    <source>
        <strain evidence="1">Sampled in the wild</strain>
    </source>
</reference>